<evidence type="ECO:0000313" key="2">
    <source>
        <dbReference type="EMBL" id="EDB0370842.1"/>
    </source>
</evidence>
<dbReference type="EMBL" id="AALMBH010000014">
    <property type="protein sequence ID" value="EDB0370842.1"/>
    <property type="molecule type" value="Genomic_DNA"/>
</dbReference>
<gene>
    <name evidence="2" type="ORF">F9G82_13045</name>
    <name evidence="1" type="ORF">FGI95_04065</name>
</gene>
<dbReference type="EMBL" id="AAFGVQ010000002">
    <property type="protein sequence ID" value="EBF8191354.1"/>
    <property type="molecule type" value="Genomic_DNA"/>
</dbReference>
<organism evidence="1">
    <name type="scientific">Salmonella muenchen</name>
    <dbReference type="NCBI Taxonomy" id="596"/>
    <lineage>
        <taxon>Bacteria</taxon>
        <taxon>Pseudomonadati</taxon>
        <taxon>Pseudomonadota</taxon>
        <taxon>Gammaproteobacteria</taxon>
        <taxon>Enterobacterales</taxon>
        <taxon>Enterobacteriaceae</taxon>
        <taxon>Salmonella</taxon>
    </lineage>
</organism>
<sequence length="62" mass="7171">MIITIESVLMPLIDYIKKYYNGNQASFARLTGVQPAQVTQWLDKKFIVVDHTLYSPRRKLGT</sequence>
<accession>A0A5T4ACE7</accession>
<dbReference type="RefSeq" id="WP_001535732.1">
    <property type="nucleotide sequence ID" value="NZ_CP088901.1"/>
</dbReference>
<proteinExistence type="predicted"/>
<dbReference type="AlphaFoldDB" id="A0A5T4ACE7"/>
<evidence type="ECO:0000313" key="1">
    <source>
        <dbReference type="EMBL" id="EBF8191354.1"/>
    </source>
</evidence>
<comment type="caution">
    <text evidence="1">The sequence shown here is derived from an EMBL/GenBank/DDBJ whole genome shotgun (WGS) entry which is preliminary data.</text>
</comment>
<reference evidence="1" key="1">
    <citation type="submission" date="2019-05" db="EMBL/GenBank/DDBJ databases">
        <authorList>
            <person name="Ashton P.M."/>
            <person name="Dallman T."/>
            <person name="Nair S."/>
            <person name="De Pinna E."/>
            <person name="Peters T."/>
            <person name="Grant K."/>
        </authorList>
    </citation>
    <scope>NUCLEOTIDE SEQUENCE</scope>
    <source>
        <strain evidence="1">745251</strain>
        <strain evidence="2">808171</strain>
    </source>
</reference>
<protein>
    <submittedName>
        <fullName evidence="1">Uncharacterized protein</fullName>
    </submittedName>
</protein>
<name>A0A5T4ACE7_SALMU</name>